<evidence type="ECO:0000256" key="8">
    <source>
        <dbReference type="HAMAP-Rule" id="MF_00912"/>
    </source>
</evidence>
<keyword evidence="4 8" id="KW-0812">Transmembrane</keyword>
<dbReference type="InterPro" id="IPR034746">
    <property type="entry name" value="POTRA"/>
</dbReference>
<protein>
    <recommendedName>
        <fullName evidence="8">Cell division protein DivIB</fullName>
    </recommendedName>
</protein>
<evidence type="ECO:0000256" key="4">
    <source>
        <dbReference type="ARBA" id="ARBA00022692"/>
    </source>
</evidence>
<keyword evidence="2 8" id="KW-1003">Cell membrane</keyword>
<keyword evidence="11" id="KW-1185">Reference proteome</keyword>
<dbReference type="PROSITE" id="PS51779">
    <property type="entry name" value="POTRA"/>
    <property type="match status" value="1"/>
</dbReference>
<dbReference type="InterPro" id="IPR013685">
    <property type="entry name" value="POTRA_FtsQ_type"/>
</dbReference>
<evidence type="ECO:0000256" key="2">
    <source>
        <dbReference type="ARBA" id="ARBA00022475"/>
    </source>
</evidence>
<dbReference type="Proteomes" id="UP001203004">
    <property type="component" value="Unassembled WGS sequence"/>
</dbReference>
<evidence type="ECO:0000259" key="9">
    <source>
        <dbReference type="PROSITE" id="PS51779"/>
    </source>
</evidence>
<comment type="subcellular location">
    <subcellularLocation>
        <location evidence="8">Cell membrane</location>
        <topology evidence="8">Single-pass type II membrane protein</topology>
    </subcellularLocation>
    <subcellularLocation>
        <location evidence="1">Membrane</location>
    </subcellularLocation>
    <text evidence="8">Localizes to the division septum.</text>
</comment>
<dbReference type="InterPro" id="IPR026580">
    <property type="entry name" value="DivIB"/>
</dbReference>
<comment type="function">
    <text evidence="8">Cell division protein that may be involved in stabilizing or promoting the assembly of the division complex.</text>
</comment>
<gene>
    <name evidence="8" type="primary">divIB</name>
    <name evidence="10" type="ORF">M3N64_03155</name>
</gene>
<dbReference type="InterPro" id="IPR005548">
    <property type="entry name" value="Cell_div_FtsQ/DivIB_C"/>
</dbReference>
<name>A0ABT0M7V5_9BACL</name>
<dbReference type="Gene3D" id="3.10.20.310">
    <property type="entry name" value="membrane protein fhac"/>
    <property type="match status" value="1"/>
</dbReference>
<accession>A0ABT0M7V5</accession>
<organism evidence="10 11">
    <name type="scientific">Sporolactobacillus mangiferae</name>
    <dbReference type="NCBI Taxonomy" id="2940498"/>
    <lineage>
        <taxon>Bacteria</taxon>
        <taxon>Bacillati</taxon>
        <taxon>Bacillota</taxon>
        <taxon>Bacilli</taxon>
        <taxon>Bacillales</taxon>
        <taxon>Sporolactobacillaceae</taxon>
        <taxon>Sporolactobacillus</taxon>
    </lineage>
</organism>
<dbReference type="PANTHER" id="PTHR37820:SF1">
    <property type="entry name" value="CELL DIVISION PROTEIN FTSQ"/>
    <property type="match status" value="1"/>
</dbReference>
<dbReference type="Pfam" id="PF03799">
    <property type="entry name" value="FtsQ_DivIB_C"/>
    <property type="match status" value="1"/>
</dbReference>
<dbReference type="EMBL" id="JAMAST010000002">
    <property type="protein sequence ID" value="MCL1630942.1"/>
    <property type="molecule type" value="Genomic_DNA"/>
</dbReference>
<proteinExistence type="inferred from homology"/>
<keyword evidence="3 8" id="KW-0132">Cell division</keyword>
<keyword evidence="5 8" id="KW-1133">Transmembrane helix</keyword>
<comment type="caution">
    <text evidence="10">The sequence shown here is derived from an EMBL/GenBank/DDBJ whole genome shotgun (WGS) entry which is preliminary data.</text>
</comment>
<evidence type="ECO:0000256" key="1">
    <source>
        <dbReference type="ARBA" id="ARBA00004370"/>
    </source>
</evidence>
<comment type="similarity">
    <text evidence="8">Belongs to the FtsQ/DivIB family. DivIB subfamily.</text>
</comment>
<evidence type="ECO:0000256" key="3">
    <source>
        <dbReference type="ARBA" id="ARBA00022618"/>
    </source>
</evidence>
<keyword evidence="6 8" id="KW-0472">Membrane</keyword>
<reference evidence="10 11" key="1">
    <citation type="submission" date="2022-05" db="EMBL/GenBank/DDBJ databases">
        <title>Sporolactobacillus sp nov CPB3-1, isolated from tree bark (Mangifera indica L.).</title>
        <authorList>
            <person name="Phuengjayaem S."/>
            <person name="Tanasupawat S."/>
        </authorList>
    </citation>
    <scope>NUCLEOTIDE SEQUENCE [LARGE SCALE GENOMIC DNA]</scope>
    <source>
        <strain evidence="10 11">CPB3-1</strain>
    </source>
</reference>
<dbReference type="HAMAP" id="MF_00912">
    <property type="entry name" value="DivIB"/>
    <property type="match status" value="1"/>
</dbReference>
<dbReference type="InterPro" id="IPR050487">
    <property type="entry name" value="FtsQ_DivIB"/>
</dbReference>
<dbReference type="Gene3D" id="3.40.50.10960">
    <property type="match status" value="1"/>
</dbReference>
<sequence length="261" mass="28883">MDKKKVVALEDRLPQLKKERKQRANRRFAFYASLFFLLILIVVYFQSPLSRVHSISVSGEQIVSEDQVIKASGITNKTHVWDIRVKSAEQAVKKLPTVRSAAIDRTFPNKVKITVTEYTRKAYLEKNGSFYPILQNGATLSKLPGSKLPVDAPVLLGFSDAAPLKAVAEGLSGISRQLSHNISDIHYVGKSESGDDLILYMNDGNKIIASTRTFARNIKLYPEIAANLPKGAHGTVHLSNGSYFIPAETKKDTGLQTQTNQ</sequence>
<feature type="transmembrane region" description="Helical" evidence="8">
    <location>
        <begin position="28"/>
        <end position="45"/>
    </location>
</feature>
<feature type="domain" description="POTRA" evidence="9">
    <location>
        <begin position="50"/>
        <end position="118"/>
    </location>
</feature>
<evidence type="ECO:0000256" key="6">
    <source>
        <dbReference type="ARBA" id="ARBA00023136"/>
    </source>
</evidence>
<dbReference type="PANTHER" id="PTHR37820">
    <property type="entry name" value="CELL DIVISION PROTEIN DIVIB"/>
    <property type="match status" value="1"/>
</dbReference>
<keyword evidence="7 8" id="KW-0131">Cell cycle</keyword>
<dbReference type="RefSeq" id="WP_249097412.1">
    <property type="nucleotide sequence ID" value="NZ_JAMAST010000002.1"/>
</dbReference>
<evidence type="ECO:0000313" key="10">
    <source>
        <dbReference type="EMBL" id="MCL1630942.1"/>
    </source>
</evidence>
<evidence type="ECO:0000256" key="7">
    <source>
        <dbReference type="ARBA" id="ARBA00023306"/>
    </source>
</evidence>
<evidence type="ECO:0000256" key="5">
    <source>
        <dbReference type="ARBA" id="ARBA00022989"/>
    </source>
</evidence>
<evidence type="ECO:0000313" key="11">
    <source>
        <dbReference type="Proteomes" id="UP001203004"/>
    </source>
</evidence>
<dbReference type="Pfam" id="PF08478">
    <property type="entry name" value="POTRA_1"/>
    <property type="match status" value="1"/>
</dbReference>